<protein>
    <submittedName>
        <fullName evidence="1">Uncharacterized protein</fullName>
    </submittedName>
</protein>
<sequence>MYQSKISKRKEVRYVTLRFLFGWLPFLCRPVTDSFPQFVVDAMELETSIPILLFVTADSSHCCSSEPHKKRAPKMGLPFQDWAWGALRGMIMVTC</sequence>
<dbReference type="Proteomes" id="UP000595140">
    <property type="component" value="Unassembled WGS sequence"/>
</dbReference>
<keyword evidence="2" id="KW-1185">Reference proteome</keyword>
<organism evidence="1 2">
    <name type="scientific">Cuscuta campestris</name>
    <dbReference type="NCBI Taxonomy" id="132261"/>
    <lineage>
        <taxon>Eukaryota</taxon>
        <taxon>Viridiplantae</taxon>
        <taxon>Streptophyta</taxon>
        <taxon>Embryophyta</taxon>
        <taxon>Tracheophyta</taxon>
        <taxon>Spermatophyta</taxon>
        <taxon>Magnoliopsida</taxon>
        <taxon>eudicotyledons</taxon>
        <taxon>Gunneridae</taxon>
        <taxon>Pentapetalae</taxon>
        <taxon>asterids</taxon>
        <taxon>lamiids</taxon>
        <taxon>Solanales</taxon>
        <taxon>Convolvulaceae</taxon>
        <taxon>Cuscuteae</taxon>
        <taxon>Cuscuta</taxon>
        <taxon>Cuscuta subgen. Grammica</taxon>
        <taxon>Cuscuta sect. Cleistogrammica</taxon>
    </lineage>
</organism>
<reference evidence="1 2" key="1">
    <citation type="submission" date="2018-04" db="EMBL/GenBank/DDBJ databases">
        <authorList>
            <person name="Vogel A."/>
        </authorList>
    </citation>
    <scope>NUCLEOTIDE SEQUENCE [LARGE SCALE GENOMIC DNA]</scope>
</reference>
<gene>
    <name evidence="1" type="ORF">CCAM_LOCUS39814</name>
</gene>
<dbReference type="AlphaFoldDB" id="A0A484NCP9"/>
<dbReference type="EMBL" id="OOIL02006556">
    <property type="protein sequence ID" value="VFQ98038.1"/>
    <property type="molecule type" value="Genomic_DNA"/>
</dbReference>
<name>A0A484NCP9_9ASTE</name>
<accession>A0A484NCP9</accession>
<evidence type="ECO:0000313" key="1">
    <source>
        <dbReference type="EMBL" id="VFQ98038.1"/>
    </source>
</evidence>
<proteinExistence type="predicted"/>
<evidence type="ECO:0000313" key="2">
    <source>
        <dbReference type="Proteomes" id="UP000595140"/>
    </source>
</evidence>